<dbReference type="PANTHER" id="PTHR11527">
    <property type="entry name" value="HEAT-SHOCK PROTEIN 20 FAMILY MEMBER"/>
    <property type="match status" value="1"/>
</dbReference>
<feature type="domain" description="SHSP" evidence="4">
    <location>
        <begin position="47"/>
        <end position="159"/>
    </location>
</feature>
<dbReference type="InterPro" id="IPR008978">
    <property type="entry name" value="HSP20-like_chaperone"/>
</dbReference>
<evidence type="ECO:0000313" key="6">
    <source>
        <dbReference type="Proteomes" id="UP001597227"/>
    </source>
</evidence>
<dbReference type="Gene3D" id="2.60.40.790">
    <property type="match status" value="1"/>
</dbReference>
<evidence type="ECO:0000256" key="3">
    <source>
        <dbReference type="SAM" id="MobiDB-lite"/>
    </source>
</evidence>
<feature type="region of interest" description="Disordered" evidence="3">
    <location>
        <begin position="1"/>
        <end position="20"/>
    </location>
</feature>
<reference evidence="6" key="1">
    <citation type="journal article" date="2019" name="Int. J. Syst. Evol. Microbiol.">
        <title>The Global Catalogue of Microorganisms (GCM) 10K type strain sequencing project: providing services to taxonomists for standard genome sequencing and annotation.</title>
        <authorList>
            <consortium name="The Broad Institute Genomics Platform"/>
            <consortium name="The Broad Institute Genome Sequencing Center for Infectious Disease"/>
            <person name="Wu L."/>
            <person name="Ma J."/>
        </authorList>
    </citation>
    <scope>NUCLEOTIDE SEQUENCE [LARGE SCALE GENOMIC DNA]</scope>
    <source>
        <strain evidence="6">CCUG 15531</strain>
    </source>
</reference>
<comment type="caution">
    <text evidence="5">The sequence shown here is derived from an EMBL/GenBank/DDBJ whole genome shotgun (WGS) entry which is preliminary data.</text>
</comment>
<evidence type="ECO:0000313" key="5">
    <source>
        <dbReference type="EMBL" id="MFD1777378.1"/>
    </source>
</evidence>
<evidence type="ECO:0000256" key="1">
    <source>
        <dbReference type="PROSITE-ProRule" id="PRU00285"/>
    </source>
</evidence>
<dbReference type="EMBL" id="JBHUEK010000004">
    <property type="protein sequence ID" value="MFD1777378.1"/>
    <property type="molecule type" value="Genomic_DNA"/>
</dbReference>
<evidence type="ECO:0000259" key="4">
    <source>
        <dbReference type="PROSITE" id="PS01031"/>
    </source>
</evidence>
<dbReference type="CDD" id="cd06464">
    <property type="entry name" value="ACD_sHsps-like"/>
    <property type="match status" value="1"/>
</dbReference>
<organism evidence="5 6">
    <name type="scientific">Fredinandcohnia salidurans</name>
    <dbReference type="NCBI Taxonomy" id="2595041"/>
    <lineage>
        <taxon>Bacteria</taxon>
        <taxon>Bacillati</taxon>
        <taxon>Bacillota</taxon>
        <taxon>Bacilli</taxon>
        <taxon>Bacillales</taxon>
        <taxon>Bacillaceae</taxon>
        <taxon>Fredinandcohnia</taxon>
    </lineage>
</organism>
<dbReference type="Pfam" id="PF00011">
    <property type="entry name" value="HSP20"/>
    <property type="match status" value="1"/>
</dbReference>
<sequence>MKDEKSDKPNPKDENDAFGPLMKSMNEFFTQQPVKRLLDTIDEFFEKPFPFSTIPIDMYETDTELIVSADLPGVKKEQIDIEYSERYITITVNHVEEVEETNEKKHYYVKKNSFNKASRTISLPYPIHTNHIKASYVNGVLKIRIPKPRKRKISIDESM</sequence>
<gene>
    <name evidence="5" type="ORF">ACFSFW_01610</name>
</gene>
<dbReference type="RefSeq" id="WP_388034643.1">
    <property type="nucleotide sequence ID" value="NZ_JBHUEK010000004.1"/>
</dbReference>
<dbReference type="InterPro" id="IPR002068">
    <property type="entry name" value="A-crystallin/Hsp20_dom"/>
</dbReference>
<accession>A0ABW4MHL8</accession>
<dbReference type="SUPFAM" id="SSF49764">
    <property type="entry name" value="HSP20-like chaperones"/>
    <property type="match status" value="1"/>
</dbReference>
<protein>
    <submittedName>
        <fullName evidence="5">Hsp20/alpha crystallin family protein</fullName>
    </submittedName>
</protein>
<name>A0ABW4MHL8_9BACI</name>
<comment type="similarity">
    <text evidence="1 2">Belongs to the small heat shock protein (HSP20) family.</text>
</comment>
<dbReference type="Proteomes" id="UP001597227">
    <property type="component" value="Unassembled WGS sequence"/>
</dbReference>
<dbReference type="InterPro" id="IPR031107">
    <property type="entry name" value="Small_HSP"/>
</dbReference>
<keyword evidence="6" id="KW-1185">Reference proteome</keyword>
<feature type="compositionally biased region" description="Basic and acidic residues" evidence="3">
    <location>
        <begin position="1"/>
        <end position="15"/>
    </location>
</feature>
<proteinExistence type="inferred from homology"/>
<dbReference type="PROSITE" id="PS01031">
    <property type="entry name" value="SHSP"/>
    <property type="match status" value="1"/>
</dbReference>
<evidence type="ECO:0000256" key="2">
    <source>
        <dbReference type="RuleBase" id="RU003616"/>
    </source>
</evidence>